<keyword evidence="4" id="KW-0472">Membrane</keyword>
<keyword evidence="4" id="KW-0812">Transmembrane</keyword>
<feature type="transmembrane region" description="Helical" evidence="4">
    <location>
        <begin position="217"/>
        <end position="237"/>
    </location>
</feature>
<gene>
    <name evidence="5" type="ORF">K469DRAFT_691989</name>
</gene>
<dbReference type="Gene3D" id="1.20.1250.20">
    <property type="entry name" value="MFS general substrate transporter like domains"/>
    <property type="match status" value="1"/>
</dbReference>
<evidence type="ECO:0000256" key="4">
    <source>
        <dbReference type="SAM" id="Phobius"/>
    </source>
</evidence>
<proteinExistence type="inferred from homology"/>
<accession>A0A6A6DSZ7</accession>
<evidence type="ECO:0000256" key="2">
    <source>
        <dbReference type="ARBA" id="ARBA00006727"/>
    </source>
</evidence>
<dbReference type="InterPro" id="IPR036259">
    <property type="entry name" value="MFS_trans_sf"/>
</dbReference>
<dbReference type="OrthoDB" id="6509908at2759"/>
<feature type="transmembrane region" description="Helical" evidence="4">
    <location>
        <begin position="97"/>
        <end position="116"/>
    </location>
</feature>
<name>A0A6A6DSZ7_9PEZI</name>
<evidence type="ECO:0000313" key="6">
    <source>
        <dbReference type="Proteomes" id="UP000800200"/>
    </source>
</evidence>
<feature type="transmembrane region" description="Helical" evidence="4">
    <location>
        <begin position="354"/>
        <end position="374"/>
    </location>
</feature>
<feature type="transmembrane region" description="Helical" evidence="4">
    <location>
        <begin position="128"/>
        <end position="147"/>
    </location>
</feature>
<dbReference type="EMBL" id="ML994652">
    <property type="protein sequence ID" value="KAF2181512.1"/>
    <property type="molecule type" value="Genomic_DNA"/>
</dbReference>
<feature type="transmembrane region" description="Helical" evidence="4">
    <location>
        <begin position="153"/>
        <end position="173"/>
    </location>
</feature>
<comment type="similarity">
    <text evidence="2">Belongs to the major facilitator superfamily. Monocarboxylate porter (TC 2.A.1.13) family.</text>
</comment>
<evidence type="ECO:0000313" key="5">
    <source>
        <dbReference type="EMBL" id="KAF2181512.1"/>
    </source>
</evidence>
<sequence>MAVDTEASGSNSSAGDFEKESQAEPIPGKLGKESQTPAAPVPATTAPIQPPNGGIEAWLFVLAGFFIFMNSWGISSTFGAFLAHYRTELLPDKSSSTLSWIGSVQSTLVTIVGILTGPLTDRGYLRPVMIVGHFMVVFGMFTISLSTEYYQVMLAQGFCVGFGAGTINIPAFAIISSKFTTRRPFALGCASTGASIGGIIFPIMFRKLTPSVGFGWAVRSIAFVNLGVTIPTLMILCRKPGTRAPKARAVMDPRAFREPIFGTFVIALFFQFLAYYIPLFYITTYAIVKVDTTEDFGFYLLAISNAASFFGRTLPYMLGLLGLPITPIQILIFWDAVGIVLLFSWTAVSSTGGMVVWSIAWGFLSGVLVTAPAASTSHPTLSPSLDVIGARLGMSWATAAVGVLIGAPIAGALADVAKADFVNAQAFSGAVMAAAVILLVVPLVAAHKFNAKQKAEAAASS</sequence>
<dbReference type="InterPro" id="IPR011701">
    <property type="entry name" value="MFS"/>
</dbReference>
<dbReference type="PANTHER" id="PTHR11360">
    <property type="entry name" value="MONOCARBOXYLATE TRANSPORTER"/>
    <property type="match status" value="1"/>
</dbReference>
<evidence type="ECO:0000256" key="1">
    <source>
        <dbReference type="ARBA" id="ARBA00004141"/>
    </source>
</evidence>
<dbReference type="Proteomes" id="UP000800200">
    <property type="component" value="Unassembled WGS sequence"/>
</dbReference>
<feature type="transmembrane region" description="Helical" evidence="4">
    <location>
        <begin position="57"/>
        <end position="85"/>
    </location>
</feature>
<dbReference type="GO" id="GO:0016020">
    <property type="term" value="C:membrane"/>
    <property type="evidence" value="ECO:0007669"/>
    <property type="project" value="UniProtKB-SubCell"/>
</dbReference>
<feature type="transmembrane region" description="Helical" evidence="4">
    <location>
        <begin position="330"/>
        <end position="348"/>
    </location>
</feature>
<organism evidence="5 6">
    <name type="scientific">Zopfia rhizophila CBS 207.26</name>
    <dbReference type="NCBI Taxonomy" id="1314779"/>
    <lineage>
        <taxon>Eukaryota</taxon>
        <taxon>Fungi</taxon>
        <taxon>Dikarya</taxon>
        <taxon>Ascomycota</taxon>
        <taxon>Pezizomycotina</taxon>
        <taxon>Dothideomycetes</taxon>
        <taxon>Dothideomycetes incertae sedis</taxon>
        <taxon>Zopfiaceae</taxon>
        <taxon>Zopfia</taxon>
    </lineage>
</organism>
<feature type="transmembrane region" description="Helical" evidence="4">
    <location>
        <begin position="185"/>
        <end position="205"/>
    </location>
</feature>
<keyword evidence="4" id="KW-1133">Transmembrane helix</keyword>
<feature type="transmembrane region" description="Helical" evidence="4">
    <location>
        <begin position="395"/>
        <end position="414"/>
    </location>
</feature>
<feature type="transmembrane region" description="Helical" evidence="4">
    <location>
        <begin position="258"/>
        <end position="277"/>
    </location>
</feature>
<dbReference type="PANTHER" id="PTHR11360:SF252">
    <property type="entry name" value="MAJOR FACILITATOR SUPERFAMILY (MFS) PROFILE DOMAIN-CONTAINING PROTEIN-RELATED"/>
    <property type="match status" value="1"/>
</dbReference>
<keyword evidence="6" id="KW-1185">Reference proteome</keyword>
<feature type="transmembrane region" description="Helical" evidence="4">
    <location>
        <begin position="426"/>
        <end position="446"/>
    </location>
</feature>
<feature type="compositionally biased region" description="Low complexity" evidence="3">
    <location>
        <begin position="36"/>
        <end position="47"/>
    </location>
</feature>
<reference evidence="5" key="1">
    <citation type="journal article" date="2020" name="Stud. Mycol.">
        <title>101 Dothideomycetes genomes: a test case for predicting lifestyles and emergence of pathogens.</title>
        <authorList>
            <person name="Haridas S."/>
            <person name="Albert R."/>
            <person name="Binder M."/>
            <person name="Bloem J."/>
            <person name="Labutti K."/>
            <person name="Salamov A."/>
            <person name="Andreopoulos B."/>
            <person name="Baker S."/>
            <person name="Barry K."/>
            <person name="Bills G."/>
            <person name="Bluhm B."/>
            <person name="Cannon C."/>
            <person name="Castanera R."/>
            <person name="Culley D."/>
            <person name="Daum C."/>
            <person name="Ezra D."/>
            <person name="Gonzalez J."/>
            <person name="Henrissat B."/>
            <person name="Kuo A."/>
            <person name="Liang C."/>
            <person name="Lipzen A."/>
            <person name="Lutzoni F."/>
            <person name="Magnuson J."/>
            <person name="Mondo S."/>
            <person name="Nolan M."/>
            <person name="Ohm R."/>
            <person name="Pangilinan J."/>
            <person name="Park H.-J."/>
            <person name="Ramirez L."/>
            <person name="Alfaro M."/>
            <person name="Sun H."/>
            <person name="Tritt A."/>
            <person name="Yoshinaga Y."/>
            <person name="Zwiers L.-H."/>
            <person name="Turgeon B."/>
            <person name="Goodwin S."/>
            <person name="Spatafora J."/>
            <person name="Crous P."/>
            <person name="Grigoriev I."/>
        </authorList>
    </citation>
    <scope>NUCLEOTIDE SEQUENCE</scope>
    <source>
        <strain evidence="5">CBS 207.26</strain>
    </source>
</reference>
<feature type="region of interest" description="Disordered" evidence="3">
    <location>
        <begin position="1"/>
        <end position="48"/>
    </location>
</feature>
<dbReference type="SUPFAM" id="SSF103473">
    <property type="entry name" value="MFS general substrate transporter"/>
    <property type="match status" value="1"/>
</dbReference>
<protein>
    <submittedName>
        <fullName evidence="5">MFS monocarboxylate transporter</fullName>
    </submittedName>
</protein>
<dbReference type="Pfam" id="PF07690">
    <property type="entry name" value="MFS_1"/>
    <property type="match status" value="1"/>
</dbReference>
<dbReference type="GO" id="GO:0022857">
    <property type="term" value="F:transmembrane transporter activity"/>
    <property type="evidence" value="ECO:0007669"/>
    <property type="project" value="InterPro"/>
</dbReference>
<comment type="subcellular location">
    <subcellularLocation>
        <location evidence="1">Membrane</location>
        <topology evidence="1">Multi-pass membrane protein</topology>
    </subcellularLocation>
</comment>
<dbReference type="AlphaFoldDB" id="A0A6A6DSZ7"/>
<evidence type="ECO:0000256" key="3">
    <source>
        <dbReference type="SAM" id="MobiDB-lite"/>
    </source>
</evidence>
<dbReference type="InterPro" id="IPR050327">
    <property type="entry name" value="Proton-linked_MCT"/>
</dbReference>